<dbReference type="Proteomes" id="UP000321528">
    <property type="component" value="Unassembled WGS sequence"/>
</dbReference>
<evidence type="ECO:0000256" key="1">
    <source>
        <dbReference type="SAM" id="Phobius"/>
    </source>
</evidence>
<feature type="transmembrane region" description="Helical" evidence="1">
    <location>
        <begin position="116"/>
        <end position="134"/>
    </location>
</feature>
<evidence type="ECO:0000313" key="3">
    <source>
        <dbReference type="EMBL" id="RIV68481.1"/>
    </source>
</evidence>
<dbReference type="RefSeq" id="WP_119641320.1">
    <property type="nucleotide sequence ID" value="NZ_QXFJ01000030.1"/>
</dbReference>
<dbReference type="Proteomes" id="UP000284189">
    <property type="component" value="Unassembled WGS sequence"/>
</dbReference>
<dbReference type="Pfam" id="PF00892">
    <property type="entry name" value="EamA"/>
    <property type="match status" value="2"/>
</dbReference>
<dbReference type="SUPFAM" id="SSF103481">
    <property type="entry name" value="Multidrug resistance efflux transporter EmrE"/>
    <property type="match status" value="2"/>
</dbReference>
<keyword evidence="1" id="KW-0812">Transmembrane</keyword>
<dbReference type="AlphaFoldDB" id="A0A418N3L6"/>
<proteinExistence type="predicted"/>
<feature type="domain" description="EamA" evidence="2">
    <location>
        <begin position="179"/>
        <end position="285"/>
    </location>
</feature>
<dbReference type="EMBL" id="QXFJ01000030">
    <property type="protein sequence ID" value="RIV68481.1"/>
    <property type="molecule type" value="Genomic_DNA"/>
</dbReference>
<dbReference type="EMBL" id="VNWL01000029">
    <property type="protein sequence ID" value="TXK00176.1"/>
    <property type="molecule type" value="Genomic_DNA"/>
</dbReference>
<gene>
    <name evidence="3" type="ORF">D2U88_14795</name>
    <name evidence="4" type="ORF">FQ019_14635</name>
</gene>
<evidence type="ECO:0000313" key="5">
    <source>
        <dbReference type="Proteomes" id="UP000284189"/>
    </source>
</evidence>
<feature type="transmembrane region" description="Helical" evidence="1">
    <location>
        <begin position="241"/>
        <end position="261"/>
    </location>
</feature>
<evidence type="ECO:0000313" key="6">
    <source>
        <dbReference type="Proteomes" id="UP000321528"/>
    </source>
</evidence>
<keyword evidence="1" id="KW-0472">Membrane</keyword>
<feature type="transmembrane region" description="Helical" evidence="1">
    <location>
        <begin position="59"/>
        <end position="78"/>
    </location>
</feature>
<protein>
    <submittedName>
        <fullName evidence="3">DMT family transporter</fullName>
    </submittedName>
</protein>
<accession>A0A418N3L6</accession>
<organism evidence="3 5">
    <name type="scientific">Flagellimonas aequoris</name>
    <dbReference type="NCBI Taxonomy" id="2306997"/>
    <lineage>
        <taxon>Bacteria</taxon>
        <taxon>Pseudomonadati</taxon>
        <taxon>Bacteroidota</taxon>
        <taxon>Flavobacteriia</taxon>
        <taxon>Flavobacteriales</taxon>
        <taxon>Flavobacteriaceae</taxon>
        <taxon>Flagellimonas</taxon>
    </lineage>
</organism>
<reference evidence="3 5" key="1">
    <citation type="submission" date="2018-08" db="EMBL/GenBank/DDBJ databases">
        <title>Proposal of Muricauda 72 sp.nov. and Muricauda NH166 sp.nov., isolated from seawater.</title>
        <authorList>
            <person name="Cheng H."/>
            <person name="Wu Y.-H."/>
            <person name="Guo L.-L."/>
            <person name="Xu X.-W."/>
        </authorList>
    </citation>
    <scope>NUCLEOTIDE SEQUENCE [LARGE SCALE GENOMIC DNA]</scope>
    <source>
        <strain evidence="3 5">NH166</strain>
    </source>
</reference>
<dbReference type="OrthoDB" id="1524053at2"/>
<feature type="transmembrane region" description="Helical" evidence="1">
    <location>
        <begin position="146"/>
        <end position="166"/>
    </location>
</feature>
<feature type="domain" description="EamA" evidence="2">
    <location>
        <begin position="6"/>
        <end position="133"/>
    </location>
</feature>
<feature type="transmembrane region" description="Helical" evidence="1">
    <location>
        <begin position="6"/>
        <end position="21"/>
    </location>
</feature>
<reference evidence="4 6" key="2">
    <citation type="submission" date="2019-07" db="EMBL/GenBank/DDBJ databases">
        <title>Draft genome of two Muricauda strains isolated from deep sea.</title>
        <authorList>
            <person name="Sun C."/>
        </authorList>
    </citation>
    <scope>NUCLEOTIDE SEQUENCE [LARGE SCALE GENOMIC DNA]</scope>
    <source>
        <strain evidence="4 6">NH166</strain>
    </source>
</reference>
<evidence type="ECO:0000313" key="4">
    <source>
        <dbReference type="EMBL" id="TXK00176.1"/>
    </source>
</evidence>
<dbReference type="InterPro" id="IPR037185">
    <property type="entry name" value="EmrE-like"/>
</dbReference>
<dbReference type="InterPro" id="IPR000620">
    <property type="entry name" value="EamA_dom"/>
</dbReference>
<dbReference type="GO" id="GO:0016020">
    <property type="term" value="C:membrane"/>
    <property type="evidence" value="ECO:0007669"/>
    <property type="project" value="InterPro"/>
</dbReference>
<feature type="transmembrane region" description="Helical" evidence="1">
    <location>
        <begin position="28"/>
        <end position="47"/>
    </location>
</feature>
<comment type="caution">
    <text evidence="3">The sequence shown here is derived from an EMBL/GenBank/DDBJ whole genome shotgun (WGS) entry which is preliminary data.</text>
</comment>
<keyword evidence="1" id="KW-1133">Transmembrane helix</keyword>
<name>A0A418N3L6_9FLAO</name>
<feature type="transmembrane region" description="Helical" evidence="1">
    <location>
        <begin position="210"/>
        <end position="229"/>
    </location>
</feature>
<dbReference type="Gene3D" id="1.10.3730.20">
    <property type="match status" value="2"/>
</dbReference>
<keyword evidence="6" id="KW-1185">Reference proteome</keyword>
<feature type="transmembrane region" description="Helical" evidence="1">
    <location>
        <begin position="268"/>
        <end position="286"/>
    </location>
</feature>
<feature type="transmembrane region" description="Helical" evidence="1">
    <location>
        <begin position="178"/>
        <end position="198"/>
    </location>
</feature>
<sequence length="287" mass="31293">MLDLALSVLSSTWIFVVFKLYDVYKVQTLVAIIINYITACTVGFLLYEGPVSATEILNTSWAWGPLAMGVLFITIFNLMAKTAQTSGVSVASVATKMSLVIPVIIGLLFYGEHLTLLQILGILLALAAVYFASLKEKGITINRKDLILPILVFLGSGAIDASIKYFEEKHLTDQEIPIFSSMVFGCAALSGLIYIGIGSKKQNLRINFKNVLGGVALGIPNYFSIYFLIRALRNNIWSSAAVFTLNNVAIVMLSTLLGILLFKERLSIKNWGGVILAIISIVLVALF</sequence>
<evidence type="ECO:0000259" key="2">
    <source>
        <dbReference type="Pfam" id="PF00892"/>
    </source>
</evidence>
<feature type="transmembrane region" description="Helical" evidence="1">
    <location>
        <begin position="90"/>
        <end position="110"/>
    </location>
</feature>